<gene>
    <name evidence="1" type="ORF">AVEN_48148_1</name>
</gene>
<dbReference type="EMBL" id="BGPR01000838">
    <property type="protein sequence ID" value="GBM37375.1"/>
    <property type="molecule type" value="Genomic_DNA"/>
</dbReference>
<protein>
    <submittedName>
        <fullName evidence="1">Uncharacterized protein</fullName>
    </submittedName>
</protein>
<sequence length="80" mass="9335">MYVRESLGIPEIKLNKFHVVRTVSDLRIKPAIHFADKLDILEREKERPSKSMEIRRMACGGWNSVRTEIGTKNQRDPERG</sequence>
<accession>A0A4Y2FAV5</accession>
<evidence type="ECO:0000313" key="2">
    <source>
        <dbReference type="Proteomes" id="UP000499080"/>
    </source>
</evidence>
<comment type="caution">
    <text evidence="1">The sequence shown here is derived from an EMBL/GenBank/DDBJ whole genome shotgun (WGS) entry which is preliminary data.</text>
</comment>
<keyword evidence="2" id="KW-1185">Reference proteome</keyword>
<reference evidence="1 2" key="1">
    <citation type="journal article" date="2019" name="Sci. Rep.">
        <title>Orb-weaving spider Araneus ventricosus genome elucidates the spidroin gene catalogue.</title>
        <authorList>
            <person name="Kono N."/>
            <person name="Nakamura H."/>
            <person name="Ohtoshi R."/>
            <person name="Moran D.A.P."/>
            <person name="Shinohara A."/>
            <person name="Yoshida Y."/>
            <person name="Fujiwara M."/>
            <person name="Mori M."/>
            <person name="Tomita M."/>
            <person name="Arakawa K."/>
        </authorList>
    </citation>
    <scope>NUCLEOTIDE SEQUENCE [LARGE SCALE GENOMIC DNA]</scope>
</reference>
<proteinExistence type="predicted"/>
<dbReference type="AlphaFoldDB" id="A0A4Y2FAV5"/>
<evidence type="ECO:0000313" key="1">
    <source>
        <dbReference type="EMBL" id="GBM37375.1"/>
    </source>
</evidence>
<dbReference type="Proteomes" id="UP000499080">
    <property type="component" value="Unassembled WGS sequence"/>
</dbReference>
<organism evidence="1 2">
    <name type="scientific">Araneus ventricosus</name>
    <name type="common">Orbweaver spider</name>
    <name type="synonym">Epeira ventricosa</name>
    <dbReference type="NCBI Taxonomy" id="182803"/>
    <lineage>
        <taxon>Eukaryota</taxon>
        <taxon>Metazoa</taxon>
        <taxon>Ecdysozoa</taxon>
        <taxon>Arthropoda</taxon>
        <taxon>Chelicerata</taxon>
        <taxon>Arachnida</taxon>
        <taxon>Araneae</taxon>
        <taxon>Araneomorphae</taxon>
        <taxon>Entelegynae</taxon>
        <taxon>Araneoidea</taxon>
        <taxon>Araneidae</taxon>
        <taxon>Araneus</taxon>
    </lineage>
</organism>
<name>A0A4Y2FAV5_ARAVE</name>